<keyword evidence="2" id="KW-1185">Reference proteome</keyword>
<sequence length="124" mass="14807">MAEYDECFLIYDMDSDVPFYGFDEVEFKTKNARQEKRTELELNGYLSKCFRKYRTVWPYHGVRDCPLFFIYGAVIPSEKKTSRSLCRRAGGRAGRRRRPASIYNVIRGEVRHQCFRLDMRELNN</sequence>
<accession>A0A9D4IKQ0</accession>
<reference evidence="1" key="1">
    <citation type="journal article" date="2019" name="bioRxiv">
        <title>The Genome of the Zebra Mussel, Dreissena polymorpha: A Resource for Invasive Species Research.</title>
        <authorList>
            <person name="McCartney M.A."/>
            <person name="Auch B."/>
            <person name="Kono T."/>
            <person name="Mallez S."/>
            <person name="Zhang Y."/>
            <person name="Obille A."/>
            <person name="Becker A."/>
            <person name="Abrahante J.E."/>
            <person name="Garbe J."/>
            <person name="Badalamenti J.P."/>
            <person name="Herman A."/>
            <person name="Mangelson H."/>
            <person name="Liachko I."/>
            <person name="Sullivan S."/>
            <person name="Sone E.D."/>
            <person name="Koren S."/>
            <person name="Silverstein K.A.T."/>
            <person name="Beckman K.B."/>
            <person name="Gohl D.M."/>
        </authorList>
    </citation>
    <scope>NUCLEOTIDE SEQUENCE</scope>
    <source>
        <strain evidence="1">Duluth1</strain>
        <tissue evidence="1">Whole animal</tissue>
    </source>
</reference>
<protein>
    <submittedName>
        <fullName evidence="1">Uncharacterized protein</fullName>
    </submittedName>
</protein>
<evidence type="ECO:0000313" key="1">
    <source>
        <dbReference type="EMBL" id="KAH3776539.1"/>
    </source>
</evidence>
<name>A0A9D4IKQ0_DREPO</name>
<proteinExistence type="predicted"/>
<evidence type="ECO:0000313" key="2">
    <source>
        <dbReference type="Proteomes" id="UP000828390"/>
    </source>
</evidence>
<organism evidence="1 2">
    <name type="scientific">Dreissena polymorpha</name>
    <name type="common">Zebra mussel</name>
    <name type="synonym">Mytilus polymorpha</name>
    <dbReference type="NCBI Taxonomy" id="45954"/>
    <lineage>
        <taxon>Eukaryota</taxon>
        <taxon>Metazoa</taxon>
        <taxon>Spiralia</taxon>
        <taxon>Lophotrochozoa</taxon>
        <taxon>Mollusca</taxon>
        <taxon>Bivalvia</taxon>
        <taxon>Autobranchia</taxon>
        <taxon>Heteroconchia</taxon>
        <taxon>Euheterodonta</taxon>
        <taxon>Imparidentia</taxon>
        <taxon>Neoheterodontei</taxon>
        <taxon>Myida</taxon>
        <taxon>Dreissenoidea</taxon>
        <taxon>Dreissenidae</taxon>
        <taxon>Dreissena</taxon>
    </lineage>
</organism>
<comment type="caution">
    <text evidence="1">The sequence shown here is derived from an EMBL/GenBank/DDBJ whole genome shotgun (WGS) entry which is preliminary data.</text>
</comment>
<gene>
    <name evidence="1" type="ORF">DPMN_177967</name>
</gene>
<reference evidence="1" key="2">
    <citation type="submission" date="2020-11" db="EMBL/GenBank/DDBJ databases">
        <authorList>
            <person name="McCartney M.A."/>
            <person name="Auch B."/>
            <person name="Kono T."/>
            <person name="Mallez S."/>
            <person name="Becker A."/>
            <person name="Gohl D.M."/>
            <person name="Silverstein K.A.T."/>
            <person name="Koren S."/>
            <person name="Bechman K.B."/>
            <person name="Herman A."/>
            <person name="Abrahante J.E."/>
            <person name="Garbe J."/>
        </authorList>
    </citation>
    <scope>NUCLEOTIDE SEQUENCE</scope>
    <source>
        <strain evidence="1">Duluth1</strain>
        <tissue evidence="1">Whole animal</tissue>
    </source>
</reference>
<dbReference type="EMBL" id="JAIWYP010000009">
    <property type="protein sequence ID" value="KAH3776539.1"/>
    <property type="molecule type" value="Genomic_DNA"/>
</dbReference>
<dbReference type="AlphaFoldDB" id="A0A9D4IKQ0"/>
<dbReference type="Proteomes" id="UP000828390">
    <property type="component" value="Unassembled WGS sequence"/>
</dbReference>